<organism evidence="4 5">
    <name type="scientific">Obba rivulosa</name>
    <dbReference type="NCBI Taxonomy" id="1052685"/>
    <lineage>
        <taxon>Eukaryota</taxon>
        <taxon>Fungi</taxon>
        <taxon>Dikarya</taxon>
        <taxon>Basidiomycota</taxon>
        <taxon>Agaricomycotina</taxon>
        <taxon>Agaricomycetes</taxon>
        <taxon>Polyporales</taxon>
        <taxon>Gelatoporiaceae</taxon>
        <taxon>Obba</taxon>
    </lineage>
</organism>
<dbReference type="OrthoDB" id="2754894at2759"/>
<evidence type="ECO:0000313" key="5">
    <source>
        <dbReference type="Proteomes" id="UP000250043"/>
    </source>
</evidence>
<evidence type="ECO:0000256" key="1">
    <source>
        <dbReference type="SAM" id="MobiDB-lite"/>
    </source>
</evidence>
<feature type="region of interest" description="Disordered" evidence="1">
    <location>
        <begin position="158"/>
        <end position="265"/>
    </location>
</feature>
<protein>
    <recommendedName>
        <fullName evidence="6">Transmembrane protein</fullName>
    </recommendedName>
</protein>
<feature type="compositionally biased region" description="Low complexity" evidence="1">
    <location>
        <begin position="162"/>
        <end position="220"/>
    </location>
</feature>
<proteinExistence type="predicted"/>
<feature type="region of interest" description="Disordered" evidence="1">
    <location>
        <begin position="301"/>
        <end position="323"/>
    </location>
</feature>
<reference evidence="4 5" key="1">
    <citation type="submission" date="2016-07" db="EMBL/GenBank/DDBJ databases">
        <title>Draft genome of the white-rot fungus Obba rivulosa 3A-2.</title>
        <authorList>
            <consortium name="DOE Joint Genome Institute"/>
            <person name="Miettinen O."/>
            <person name="Riley R."/>
            <person name="Acob R."/>
            <person name="Barry K."/>
            <person name="Cullen D."/>
            <person name="De Vries R."/>
            <person name="Hainaut M."/>
            <person name="Hatakka A."/>
            <person name="Henrissat B."/>
            <person name="Hilden K."/>
            <person name="Kuo R."/>
            <person name="Labutti K."/>
            <person name="Lipzen A."/>
            <person name="Makela M.R."/>
            <person name="Sandor L."/>
            <person name="Spatafora J.W."/>
            <person name="Grigoriev I.V."/>
            <person name="Hibbett D.S."/>
        </authorList>
    </citation>
    <scope>NUCLEOTIDE SEQUENCE [LARGE SCALE GENOMIC DNA]</scope>
    <source>
        <strain evidence="4 5">3A-2</strain>
    </source>
</reference>
<feature type="compositionally biased region" description="Low complexity" evidence="1">
    <location>
        <begin position="256"/>
        <end position="265"/>
    </location>
</feature>
<sequence>MLVRLCFLASTLVLIRLVACQPSTNATCMSEFSWLDNSLGQSSCLVAAYAMGACGSGDTWNVPALNQIEGRYTGPTGSQANACTCNSVSYSLMSACNFCQNFQTLVWMTWTKNCSASDAANGAYPHAIPSGVAFPAWAYPTIITEWDYMQVELIASEKEPDSTAGGPTSSASISSTGSSTPTGGSSTPTGGSSVLAGGSSTSAGGPSASAGSSSATRGTSPQLTSGVTGDGQSFTLSFTDGASTVTVPSQTGRPTNSGSSSKKHSNSAAIIGGAVGGGIGLILVASLALMLYRWRRKARSQSTTPSFPVTGPSSSLPLPSLSPALEEKVGPASYMASLATESASPLLTPTPSAPLAPLRYYDPEDPSTFPDAVPHLPHNSFVSSASDRRASLLPQMPQAGKRPIPEV</sequence>
<feature type="signal peptide" evidence="3">
    <location>
        <begin position="1"/>
        <end position="20"/>
    </location>
</feature>
<accession>A0A8E2AXP3</accession>
<evidence type="ECO:0000256" key="2">
    <source>
        <dbReference type="SAM" id="Phobius"/>
    </source>
</evidence>
<dbReference type="Proteomes" id="UP000250043">
    <property type="component" value="Unassembled WGS sequence"/>
</dbReference>
<dbReference type="AlphaFoldDB" id="A0A8E2AXP3"/>
<keyword evidence="2" id="KW-0812">Transmembrane</keyword>
<gene>
    <name evidence="4" type="ORF">OBBRIDRAFT_791448</name>
</gene>
<keyword evidence="3" id="KW-0732">Signal</keyword>
<keyword evidence="2" id="KW-1133">Transmembrane helix</keyword>
<evidence type="ECO:0000256" key="3">
    <source>
        <dbReference type="SAM" id="SignalP"/>
    </source>
</evidence>
<feature type="compositionally biased region" description="Low complexity" evidence="1">
    <location>
        <begin position="312"/>
        <end position="323"/>
    </location>
</feature>
<evidence type="ECO:0008006" key="6">
    <source>
        <dbReference type="Google" id="ProtNLM"/>
    </source>
</evidence>
<feature type="region of interest" description="Disordered" evidence="1">
    <location>
        <begin position="357"/>
        <end position="407"/>
    </location>
</feature>
<feature type="chain" id="PRO_5034029857" description="Transmembrane protein" evidence="3">
    <location>
        <begin position="21"/>
        <end position="407"/>
    </location>
</feature>
<feature type="transmembrane region" description="Helical" evidence="2">
    <location>
        <begin position="269"/>
        <end position="292"/>
    </location>
</feature>
<keyword evidence="5" id="KW-1185">Reference proteome</keyword>
<keyword evidence="2" id="KW-0472">Membrane</keyword>
<dbReference type="EMBL" id="KV722372">
    <property type="protein sequence ID" value="OCH92213.1"/>
    <property type="molecule type" value="Genomic_DNA"/>
</dbReference>
<name>A0A8E2AXP3_9APHY</name>
<evidence type="ECO:0000313" key="4">
    <source>
        <dbReference type="EMBL" id="OCH92213.1"/>
    </source>
</evidence>
<feature type="compositionally biased region" description="Polar residues" evidence="1">
    <location>
        <begin position="221"/>
        <end position="255"/>
    </location>
</feature>